<dbReference type="AlphaFoldDB" id="A0A238VLB7"/>
<gene>
    <name evidence="2" type="ORF">SAMN06264855_10367</name>
</gene>
<organism evidence="2 3">
    <name type="scientific">Halorubrum vacuolatum</name>
    <name type="common">Natronobacterium vacuolatum</name>
    <dbReference type="NCBI Taxonomy" id="63740"/>
    <lineage>
        <taxon>Archaea</taxon>
        <taxon>Methanobacteriati</taxon>
        <taxon>Methanobacteriota</taxon>
        <taxon>Stenosarchaea group</taxon>
        <taxon>Halobacteria</taxon>
        <taxon>Halobacteriales</taxon>
        <taxon>Haloferacaceae</taxon>
        <taxon>Halorubrum</taxon>
    </lineage>
</organism>
<keyword evidence="3" id="KW-1185">Reference proteome</keyword>
<feature type="region of interest" description="Disordered" evidence="1">
    <location>
        <begin position="65"/>
        <end position="100"/>
    </location>
</feature>
<dbReference type="RefSeq" id="WP_089383872.1">
    <property type="nucleotide sequence ID" value="NZ_FZNQ01000003.1"/>
</dbReference>
<feature type="compositionally biased region" description="Basic and acidic residues" evidence="1">
    <location>
        <begin position="73"/>
        <end position="88"/>
    </location>
</feature>
<evidence type="ECO:0000313" key="3">
    <source>
        <dbReference type="Proteomes" id="UP000198397"/>
    </source>
</evidence>
<reference evidence="2 3" key="1">
    <citation type="submission" date="2017-06" db="EMBL/GenBank/DDBJ databases">
        <authorList>
            <person name="Kim H.J."/>
            <person name="Triplett B.A."/>
        </authorList>
    </citation>
    <scope>NUCLEOTIDE SEQUENCE [LARGE SCALE GENOMIC DNA]</scope>
    <source>
        <strain evidence="2 3">DSM 8800</strain>
    </source>
</reference>
<name>A0A238VLB7_HALVU</name>
<protein>
    <submittedName>
        <fullName evidence="2">Uncharacterized protein</fullName>
    </submittedName>
</protein>
<dbReference type="EMBL" id="FZNQ01000003">
    <property type="protein sequence ID" value="SNR34981.1"/>
    <property type="molecule type" value="Genomic_DNA"/>
</dbReference>
<evidence type="ECO:0000256" key="1">
    <source>
        <dbReference type="SAM" id="MobiDB-lite"/>
    </source>
</evidence>
<accession>A0A238VLB7</accession>
<evidence type="ECO:0000313" key="2">
    <source>
        <dbReference type="EMBL" id="SNR34981.1"/>
    </source>
</evidence>
<proteinExistence type="predicted"/>
<sequence>MPKRNSLCPFTRGGRARARSGAKAGATIGASIGSRAGPVAAGIASGFGGATGYIAGAMIDDLTPGGGRLLPDGGRELDAVADRSDGADHAVSIPVTEADR</sequence>
<dbReference type="Proteomes" id="UP000198397">
    <property type="component" value="Unassembled WGS sequence"/>
</dbReference>